<feature type="coiled-coil region" evidence="1">
    <location>
        <begin position="82"/>
        <end position="109"/>
    </location>
</feature>
<evidence type="ECO:0000313" key="3">
    <source>
        <dbReference type="EMBL" id="QLH61919.1"/>
    </source>
</evidence>
<keyword evidence="2" id="KW-1133">Transmembrane helix</keyword>
<keyword evidence="2" id="KW-0472">Membrane</keyword>
<keyword evidence="2" id="KW-0812">Transmembrane</keyword>
<evidence type="ECO:0000256" key="1">
    <source>
        <dbReference type="SAM" id="Coils"/>
    </source>
</evidence>
<dbReference type="RefSeq" id="WP_082026863.1">
    <property type="nucleotide sequence ID" value="NZ_CAXKXZ010000044.1"/>
</dbReference>
<reference evidence="3 4" key="1">
    <citation type="journal article" date="2014" name="Genome Announc.">
        <title>Whole-Genome Sequence of Serratia symbiotica Strain CWBI-2.3T, a Free-Living Symbiont of the Black Bean Aphid Aphis fabae.</title>
        <authorList>
            <person name="Foray V."/>
            <person name="Grigorescu A.S."/>
            <person name="Sabri A."/>
            <person name="Haubruge E."/>
            <person name="Lognay G."/>
            <person name="Francis F."/>
            <person name="Fauconnier M.L."/>
            <person name="Hance T."/>
            <person name="Thonart P."/>
        </authorList>
    </citation>
    <scope>NUCLEOTIDE SEQUENCE [LARGE SCALE GENOMIC DNA]</scope>
    <source>
        <strain evidence="3">CWBI-2.3</strain>
    </source>
</reference>
<dbReference type="Proteomes" id="UP000042738">
    <property type="component" value="Chromosome"/>
</dbReference>
<protein>
    <submittedName>
        <fullName evidence="3">Plasmid transfer protein</fullName>
    </submittedName>
</protein>
<name>A0A068YZ48_9GAMM</name>
<dbReference type="EMBL" id="CP050855">
    <property type="protein sequence ID" value="QLH61919.1"/>
    <property type="molecule type" value="Genomic_DNA"/>
</dbReference>
<organism evidence="3 4">
    <name type="scientific">Serratia symbiotica</name>
    <dbReference type="NCBI Taxonomy" id="138074"/>
    <lineage>
        <taxon>Bacteria</taxon>
        <taxon>Pseudomonadati</taxon>
        <taxon>Pseudomonadota</taxon>
        <taxon>Gammaproteobacteria</taxon>
        <taxon>Enterobacterales</taxon>
        <taxon>Yersiniaceae</taxon>
        <taxon>Serratia</taxon>
    </lineage>
</organism>
<sequence>MSLSDAIQDERVGGELPPEEALPNAFRCTHINIRRIARTGAVALLVVALTGSLVTACVLVSQLSELTIRVNTLDAAFRSGQIGQLTSNVTAMEIRLNTLEQQVTELAKLPAEVQSNSEAQATLREALQQLRDADIGNRQDVAQVLTRISTLEHDVQQSAAALGEINRQLTQKAVEPEKAKVAPIENTATPVKKNNRSARRAATPVAPFVLTGIEHRGGQTFAVIIPRGVSEISAMHLLSPGDGMMGWTLRATEGKRAALFLVSGSEHRLLVQ</sequence>
<gene>
    <name evidence="3" type="ORF">SYMBAF_01785</name>
</gene>
<accession>A0A068YZ48</accession>
<dbReference type="AlphaFoldDB" id="A0A068YZ48"/>
<dbReference type="GeneID" id="93735255"/>
<feature type="transmembrane region" description="Helical" evidence="2">
    <location>
        <begin position="41"/>
        <end position="63"/>
    </location>
</feature>
<dbReference type="STRING" id="138074.SYMBAF_160016"/>
<keyword evidence="1" id="KW-0175">Coiled coil</keyword>
<evidence type="ECO:0000313" key="4">
    <source>
        <dbReference type="Proteomes" id="UP000042738"/>
    </source>
</evidence>
<proteinExistence type="predicted"/>
<evidence type="ECO:0000256" key="2">
    <source>
        <dbReference type="SAM" id="Phobius"/>
    </source>
</evidence>